<keyword evidence="1" id="KW-1133">Transmembrane helix</keyword>
<accession>A0ABQ7CT98</accession>
<name>A0ABQ7CT98_BRACR</name>
<feature type="transmembrane region" description="Helical" evidence="1">
    <location>
        <begin position="120"/>
        <end position="143"/>
    </location>
</feature>
<keyword evidence="1" id="KW-0472">Membrane</keyword>
<organism evidence="2 3">
    <name type="scientific">Brassica cretica</name>
    <name type="common">Mustard</name>
    <dbReference type="NCBI Taxonomy" id="69181"/>
    <lineage>
        <taxon>Eukaryota</taxon>
        <taxon>Viridiplantae</taxon>
        <taxon>Streptophyta</taxon>
        <taxon>Embryophyta</taxon>
        <taxon>Tracheophyta</taxon>
        <taxon>Spermatophyta</taxon>
        <taxon>Magnoliopsida</taxon>
        <taxon>eudicotyledons</taxon>
        <taxon>Gunneridae</taxon>
        <taxon>Pentapetalae</taxon>
        <taxon>rosids</taxon>
        <taxon>malvids</taxon>
        <taxon>Brassicales</taxon>
        <taxon>Brassicaceae</taxon>
        <taxon>Brassiceae</taxon>
        <taxon>Brassica</taxon>
    </lineage>
</organism>
<dbReference type="EMBL" id="QGKV02000759">
    <property type="protein sequence ID" value="KAF3562245.1"/>
    <property type="molecule type" value="Genomic_DNA"/>
</dbReference>
<evidence type="ECO:0000313" key="3">
    <source>
        <dbReference type="Proteomes" id="UP000266723"/>
    </source>
</evidence>
<protein>
    <submittedName>
        <fullName evidence="2">Uncharacterized protein</fullName>
    </submittedName>
</protein>
<keyword evidence="1" id="KW-0812">Transmembrane</keyword>
<evidence type="ECO:0000256" key="1">
    <source>
        <dbReference type="SAM" id="Phobius"/>
    </source>
</evidence>
<gene>
    <name evidence="2" type="ORF">DY000_02014973</name>
</gene>
<keyword evidence="3" id="KW-1185">Reference proteome</keyword>
<proteinExistence type="predicted"/>
<evidence type="ECO:0000313" key="2">
    <source>
        <dbReference type="EMBL" id="KAF3562245.1"/>
    </source>
</evidence>
<dbReference type="Proteomes" id="UP000266723">
    <property type="component" value="Unassembled WGS sequence"/>
</dbReference>
<reference evidence="2 3" key="1">
    <citation type="journal article" date="2020" name="BMC Genomics">
        <title>Intraspecific diversification of the crop wild relative Brassica cretica Lam. using demographic model selection.</title>
        <authorList>
            <person name="Kioukis A."/>
            <person name="Michalopoulou V.A."/>
            <person name="Briers L."/>
            <person name="Pirintsos S."/>
            <person name="Studholme D.J."/>
            <person name="Pavlidis P."/>
            <person name="Sarris P.F."/>
        </authorList>
    </citation>
    <scope>NUCLEOTIDE SEQUENCE [LARGE SCALE GENOMIC DNA]</scope>
    <source>
        <strain evidence="3">cv. PFS-1207/04</strain>
    </source>
</reference>
<comment type="caution">
    <text evidence="2">The sequence shown here is derived from an EMBL/GenBank/DDBJ whole genome shotgun (WGS) entry which is preliminary data.</text>
</comment>
<sequence length="172" mass="19297">MGSSWILRLRLGPGGPFQITRSFIWDPEVFSIGPGTETGAQRRWLFLRSGDHIGALMHLDPEAFEAMLEPEGLDPEIMFWNPKEPGGSSLDAEIFDWNLEAIGEPGGTVLRLPRQDYYRYLFGFRILPLGSWPLSISCAVFYFCRKSVTGLEGADVGVMTQVPGLRCFPRLE</sequence>